<name>A0A2I0H2M0_PUNGR</name>
<gene>
    <name evidence="1" type="ORF">CRG98_049791</name>
</gene>
<comment type="caution">
    <text evidence="1">The sequence shown here is derived from an EMBL/GenBank/DDBJ whole genome shotgun (WGS) entry which is preliminary data.</text>
</comment>
<keyword evidence="2" id="KW-1185">Reference proteome</keyword>
<accession>A0A2I0H2M0</accession>
<proteinExistence type="predicted"/>
<dbReference type="Proteomes" id="UP000233551">
    <property type="component" value="Unassembled WGS sequence"/>
</dbReference>
<dbReference type="AlphaFoldDB" id="A0A2I0H2M0"/>
<organism evidence="1 2">
    <name type="scientific">Punica granatum</name>
    <name type="common">Pomegranate</name>
    <dbReference type="NCBI Taxonomy" id="22663"/>
    <lineage>
        <taxon>Eukaryota</taxon>
        <taxon>Viridiplantae</taxon>
        <taxon>Streptophyta</taxon>
        <taxon>Embryophyta</taxon>
        <taxon>Tracheophyta</taxon>
        <taxon>Spermatophyta</taxon>
        <taxon>Magnoliopsida</taxon>
        <taxon>eudicotyledons</taxon>
        <taxon>Gunneridae</taxon>
        <taxon>Pentapetalae</taxon>
        <taxon>rosids</taxon>
        <taxon>malvids</taxon>
        <taxon>Myrtales</taxon>
        <taxon>Lythraceae</taxon>
        <taxon>Punica</taxon>
    </lineage>
</organism>
<evidence type="ECO:0000313" key="2">
    <source>
        <dbReference type="Proteomes" id="UP000233551"/>
    </source>
</evidence>
<protein>
    <submittedName>
        <fullName evidence="1">Uncharacterized protein</fullName>
    </submittedName>
</protein>
<reference evidence="1 2" key="1">
    <citation type="submission" date="2017-11" db="EMBL/GenBank/DDBJ databases">
        <title>De-novo sequencing of pomegranate (Punica granatum L.) genome.</title>
        <authorList>
            <person name="Akparov Z."/>
            <person name="Amiraslanov A."/>
            <person name="Hajiyeva S."/>
            <person name="Abbasov M."/>
            <person name="Kaur K."/>
            <person name="Hamwieh A."/>
            <person name="Solovyev V."/>
            <person name="Salamov A."/>
            <person name="Braich B."/>
            <person name="Kosarev P."/>
            <person name="Mahmoud A."/>
            <person name="Hajiyev E."/>
            <person name="Babayeva S."/>
            <person name="Izzatullayeva V."/>
            <person name="Mammadov A."/>
            <person name="Mammadov A."/>
            <person name="Sharifova S."/>
            <person name="Ojaghi J."/>
            <person name="Eynullazada K."/>
            <person name="Bayramov B."/>
            <person name="Abdulazimova A."/>
            <person name="Shahmuradov I."/>
        </authorList>
    </citation>
    <scope>NUCLEOTIDE SEQUENCE [LARGE SCALE GENOMIC DNA]</scope>
    <source>
        <strain evidence="2">cv. AG2017</strain>
        <tissue evidence="1">Leaf</tissue>
    </source>
</reference>
<dbReference type="EMBL" id="PGOL01042819">
    <property type="protein sequence ID" value="PKH93970.1"/>
    <property type="molecule type" value="Genomic_DNA"/>
</dbReference>
<dbReference type="STRING" id="22663.A0A2I0H2M0"/>
<sequence>MYGKRMERTQDYLKYCLQVAQENGFLHLLMNPKDTQECLLSPHNFMIGNNVWLNGSPAQFPALVPSQPSDLDLISNQARANGWSIDPLEDRSPNYLHDFVSHIKI</sequence>
<evidence type="ECO:0000313" key="1">
    <source>
        <dbReference type="EMBL" id="PKH93970.1"/>
    </source>
</evidence>